<organism evidence="1 2">
    <name type="scientific">Ornithinimicrobium cryptoxanthini</name>
    <dbReference type="NCBI Taxonomy" id="2934161"/>
    <lineage>
        <taxon>Bacteria</taxon>
        <taxon>Bacillati</taxon>
        <taxon>Actinomycetota</taxon>
        <taxon>Actinomycetes</taxon>
        <taxon>Micrococcales</taxon>
        <taxon>Ornithinimicrobiaceae</taxon>
        <taxon>Ornithinimicrobium</taxon>
    </lineage>
</organism>
<sequence>MTTTALGWALSRVRRTILVDADPTGGAAMLAGYLRGQMVPPDALLELWAAHQQGKLRAVLPTVTMSLPDSQVGLLPGTRAHSQAGSLAGLWEPLLAALKALDGTGQDAIVDVGRLGLAGSPTPLLYGADLALAVCRTDLVSLSALRSWLATLHTEFEDVGGAASLGVVLVGPGRPYSRGEVGKVLSDVCGGVDPVIASVDWDPKAAAAFSAGAPVRRLDSSKLVRSLKVLETSARRIIGTAEQVAS</sequence>
<evidence type="ECO:0008006" key="3">
    <source>
        <dbReference type="Google" id="ProtNLM"/>
    </source>
</evidence>
<gene>
    <name evidence="1" type="ORF">NF557_07770</name>
</gene>
<protein>
    <recommendedName>
        <fullName evidence="3">Cellulose biosynthesis protein BcsQ</fullName>
    </recommendedName>
</protein>
<dbReference type="InterPro" id="IPR027417">
    <property type="entry name" value="P-loop_NTPase"/>
</dbReference>
<dbReference type="SUPFAM" id="SSF52540">
    <property type="entry name" value="P-loop containing nucleoside triphosphate hydrolases"/>
    <property type="match status" value="1"/>
</dbReference>
<evidence type="ECO:0000313" key="1">
    <source>
        <dbReference type="EMBL" id="USQ77781.1"/>
    </source>
</evidence>
<evidence type="ECO:0000313" key="2">
    <source>
        <dbReference type="Proteomes" id="UP001056535"/>
    </source>
</evidence>
<dbReference type="Proteomes" id="UP001056535">
    <property type="component" value="Chromosome"/>
</dbReference>
<accession>A0ABY4YML6</accession>
<reference evidence="1" key="1">
    <citation type="submission" date="2022-06" db="EMBL/GenBank/DDBJ databases">
        <title>Ornithinimicrobium JY.X270.</title>
        <authorList>
            <person name="Huang Y."/>
        </authorList>
    </citation>
    <scope>NUCLEOTIDE SEQUENCE</scope>
    <source>
        <strain evidence="1">JY.X270</strain>
    </source>
</reference>
<name>A0ABY4YML6_9MICO</name>
<dbReference type="EMBL" id="CP099490">
    <property type="protein sequence ID" value="USQ77781.1"/>
    <property type="molecule type" value="Genomic_DNA"/>
</dbReference>
<dbReference type="Gene3D" id="3.40.50.300">
    <property type="entry name" value="P-loop containing nucleotide triphosphate hydrolases"/>
    <property type="match status" value="1"/>
</dbReference>
<proteinExistence type="predicted"/>
<keyword evidence="2" id="KW-1185">Reference proteome</keyword>
<dbReference type="RefSeq" id="WP_252623400.1">
    <property type="nucleotide sequence ID" value="NZ_CP099490.1"/>
</dbReference>